<proteinExistence type="predicted"/>
<evidence type="ECO:0000313" key="4">
    <source>
        <dbReference type="Proteomes" id="UP001211894"/>
    </source>
</evidence>
<protein>
    <submittedName>
        <fullName evidence="3">PH domain-containing protein</fullName>
    </submittedName>
</protein>
<comment type="caution">
    <text evidence="3">The sequence shown here is derived from an EMBL/GenBank/DDBJ whole genome shotgun (WGS) entry which is preliminary data.</text>
</comment>
<feature type="transmembrane region" description="Helical" evidence="1">
    <location>
        <begin position="6"/>
        <end position="27"/>
    </location>
</feature>
<name>A0ABT4X0D0_9BACI</name>
<dbReference type="RefSeq" id="WP_271339603.1">
    <property type="nucleotide sequence ID" value="NZ_JAQKAB010000002.1"/>
</dbReference>
<dbReference type="Pfam" id="PF23491">
    <property type="entry name" value="bPH_8"/>
    <property type="match status" value="1"/>
</dbReference>
<sequence length="106" mass="12240">MFLIVTVLLVVFGVFFFTIFLNTRYFITENCLVLKFGLSKTEIPLVDIVTIKESDQYGTAERVDHRIGIPYGQPDRVVIKTKTNNYLVFLNGSHLLMNKFKDANIY</sequence>
<evidence type="ECO:0000313" key="3">
    <source>
        <dbReference type="EMBL" id="MDA7025749.1"/>
    </source>
</evidence>
<keyword evidence="1" id="KW-0472">Membrane</keyword>
<dbReference type="InterPro" id="IPR055365">
    <property type="entry name" value="PH_SunI-like"/>
</dbReference>
<keyword evidence="4" id="KW-1185">Reference proteome</keyword>
<accession>A0ABT4X0D0</accession>
<organism evidence="3 4">
    <name type="scientific">Bacillus changyiensis</name>
    <dbReference type="NCBI Taxonomy" id="3004103"/>
    <lineage>
        <taxon>Bacteria</taxon>
        <taxon>Bacillati</taxon>
        <taxon>Bacillota</taxon>
        <taxon>Bacilli</taxon>
        <taxon>Bacillales</taxon>
        <taxon>Bacillaceae</taxon>
        <taxon>Bacillus</taxon>
    </lineage>
</organism>
<reference evidence="3 4" key="1">
    <citation type="submission" date="2023-01" db="EMBL/GenBank/DDBJ databases">
        <title>Bacillus changyiensis sp. nov., isolated from a coastal deposit.</title>
        <authorList>
            <person name="Xiao G."/>
            <person name="Lai Q."/>
            <person name="Hu Z."/>
            <person name="Shao Z."/>
        </authorList>
    </citation>
    <scope>NUCLEOTIDE SEQUENCE [LARGE SCALE GENOMIC DNA]</scope>
    <source>
        <strain evidence="3 4">CLL-7-23</strain>
    </source>
</reference>
<gene>
    <name evidence="3" type="ORF">PJ311_03875</name>
</gene>
<evidence type="ECO:0000256" key="1">
    <source>
        <dbReference type="SAM" id="Phobius"/>
    </source>
</evidence>
<keyword evidence="1" id="KW-1133">Transmembrane helix</keyword>
<dbReference type="Proteomes" id="UP001211894">
    <property type="component" value="Unassembled WGS sequence"/>
</dbReference>
<dbReference type="EMBL" id="JAQKAB010000002">
    <property type="protein sequence ID" value="MDA7025749.1"/>
    <property type="molecule type" value="Genomic_DNA"/>
</dbReference>
<feature type="domain" description="Sublancin immunity protein SunI-like PH" evidence="2">
    <location>
        <begin position="25"/>
        <end position="101"/>
    </location>
</feature>
<keyword evidence="1" id="KW-0812">Transmembrane</keyword>
<evidence type="ECO:0000259" key="2">
    <source>
        <dbReference type="Pfam" id="PF23491"/>
    </source>
</evidence>